<evidence type="ECO:0000313" key="4">
    <source>
        <dbReference type="Proteomes" id="UP000060699"/>
    </source>
</evidence>
<evidence type="ECO:0000256" key="2">
    <source>
        <dbReference type="SAM" id="SignalP"/>
    </source>
</evidence>
<protein>
    <submittedName>
        <fullName evidence="3">Sugar-binding protein</fullName>
    </submittedName>
</protein>
<feature type="signal peptide" evidence="2">
    <location>
        <begin position="1"/>
        <end position="23"/>
    </location>
</feature>
<dbReference type="STRING" id="76731.RD2015_383"/>
<feature type="compositionally biased region" description="Pro residues" evidence="1">
    <location>
        <begin position="118"/>
        <end position="180"/>
    </location>
</feature>
<dbReference type="Pfam" id="PF19527">
    <property type="entry name" value="DUF6055"/>
    <property type="match status" value="1"/>
</dbReference>
<proteinExistence type="predicted"/>
<name>A0A0U3CU96_9BURK</name>
<dbReference type="PROSITE" id="PS51173">
    <property type="entry name" value="CBM2"/>
    <property type="match status" value="1"/>
</dbReference>
<dbReference type="Gene3D" id="2.60.40.290">
    <property type="match status" value="1"/>
</dbReference>
<feature type="compositionally biased region" description="Low complexity" evidence="1">
    <location>
        <begin position="189"/>
        <end position="199"/>
    </location>
</feature>
<sequence length="768" mass="81889" precursor="true">MFKKKSLAVALGLAGLWVGAAHAALPAQLSYTVNNRWSGGYCATVKVTNPNTTAMTWSGTLQIEGSVSNVWNAEWSAQRSAQGSALTLQGIAWNRILAPLGKNESVGFCATVSAAAPAPTPTPAPTPAASPAPTPSPAPAPTPAPAPAPVPTPAPAPVPTPAPTPAPAPAPTPAPAPAPAPTAGVVDAGTTLTPWYTGTPTAPVVTPGTWRAGGPNPEQAAFKLVKESAHFAFYSDEAVSDADLTLAVNTLENTVWNSLFGAGLYMPEPFYNKADKIKPAIHIHSGWGLTGGAWVDSSRNLHLGMWIAPAALKDHWGLTHEFTHGWQSWAGNNGGMACNTANTCGWIFESHANFTPHQLPEYKSDVHCSEMLPNAPHLYLGSTRDRYCNWQFMEYLKDRYGPEAVTQIWTTAGSDPFTNLQKARGWTLPQLNDFFGEWALHNVTWDYKATPDAFRNSYGNITLTDRAERMRRLMPLEALDTSWATNRRFVSPYYGSPQRLGYNVVRLYPEAGATTVTVKFRGIDQTGTNADFRWGLVATNSQFTASRYSGLQKGLDGELTFKVSTGEPLFLVVVATPSVFKSVTWDQAYGSIPRYRYMVELAGAWPQGFQGGKRDLCPTGTARHSNGGGCAPTSTPTTVYVGPYATILPSGRATGNARIEDQAIVVNGTVSDNAVVGGLSIIGMSGSPWGNNSFNVSGSAQVRTTFYPLGFFEASQAASGTLNLHGDVEYRGVGLNLSSGYRSGFVDATSTVGLSTDVNPKTTPVWRP</sequence>
<dbReference type="InterPro" id="IPR012291">
    <property type="entry name" value="CBM2_carb-bd_dom_sf"/>
</dbReference>
<dbReference type="InterPro" id="IPR008965">
    <property type="entry name" value="CBM2/CBM3_carb-bd_dom_sf"/>
</dbReference>
<dbReference type="AlphaFoldDB" id="A0A0U3CU96"/>
<dbReference type="SUPFAM" id="SSF49384">
    <property type="entry name" value="Carbohydrate-binding domain"/>
    <property type="match status" value="1"/>
</dbReference>
<dbReference type="GO" id="GO:0005975">
    <property type="term" value="P:carbohydrate metabolic process"/>
    <property type="evidence" value="ECO:0007669"/>
    <property type="project" value="InterPro"/>
</dbReference>
<dbReference type="GO" id="GO:0004553">
    <property type="term" value="F:hydrolase activity, hydrolyzing O-glycosyl compounds"/>
    <property type="evidence" value="ECO:0007669"/>
    <property type="project" value="InterPro"/>
</dbReference>
<dbReference type="EMBL" id="CP013729">
    <property type="protein sequence ID" value="ALV04886.1"/>
    <property type="molecule type" value="Genomic_DNA"/>
</dbReference>
<reference evidence="3 4" key="1">
    <citation type="submission" date="2015-12" db="EMBL/GenBank/DDBJ databases">
        <title>Complete genome of Roseateles depolymerans KCTC 42856.</title>
        <authorList>
            <person name="Kim K.M."/>
        </authorList>
    </citation>
    <scope>NUCLEOTIDE SEQUENCE [LARGE SCALE GENOMIC DNA]</scope>
    <source>
        <strain evidence="3 4">KCTC 42856</strain>
    </source>
</reference>
<dbReference type="RefSeq" id="WP_083525243.1">
    <property type="nucleotide sequence ID" value="NZ_CP013729.1"/>
</dbReference>
<gene>
    <name evidence="3" type="ORF">RD2015_383</name>
</gene>
<feature type="region of interest" description="Disordered" evidence="1">
    <location>
        <begin position="117"/>
        <end position="199"/>
    </location>
</feature>
<dbReference type="PANTHER" id="PTHR48184">
    <property type="entry name" value="RICIN B-TYPE LECTIN DOMAIN-CONTAINING PROTEIN"/>
    <property type="match status" value="1"/>
</dbReference>
<feature type="chain" id="PRO_5044226561" evidence="2">
    <location>
        <begin position="24"/>
        <end position="768"/>
    </location>
</feature>
<organism evidence="3 4">
    <name type="scientific">Roseateles depolymerans</name>
    <dbReference type="NCBI Taxonomy" id="76731"/>
    <lineage>
        <taxon>Bacteria</taxon>
        <taxon>Pseudomonadati</taxon>
        <taxon>Pseudomonadota</taxon>
        <taxon>Betaproteobacteria</taxon>
        <taxon>Burkholderiales</taxon>
        <taxon>Sphaerotilaceae</taxon>
        <taxon>Roseateles</taxon>
    </lineage>
</organism>
<dbReference type="OrthoDB" id="9802005at2"/>
<dbReference type="PANTHER" id="PTHR48184:SF1">
    <property type="entry name" value="MEMBRANE-ASSOCIATED PROTEIN"/>
    <property type="match status" value="1"/>
</dbReference>
<accession>A0A0U3CU96</accession>
<dbReference type="InterPro" id="IPR001919">
    <property type="entry name" value="CBD2"/>
</dbReference>
<dbReference type="Proteomes" id="UP000060699">
    <property type="component" value="Chromosome"/>
</dbReference>
<dbReference type="InterPro" id="IPR045690">
    <property type="entry name" value="DUF6055"/>
</dbReference>
<keyword evidence="2" id="KW-0732">Signal</keyword>
<dbReference type="GO" id="GO:0030247">
    <property type="term" value="F:polysaccharide binding"/>
    <property type="evidence" value="ECO:0007669"/>
    <property type="project" value="UniProtKB-UniRule"/>
</dbReference>
<dbReference type="PATRIC" id="fig|76731.3.peg.393"/>
<keyword evidence="4" id="KW-1185">Reference proteome</keyword>
<evidence type="ECO:0000256" key="1">
    <source>
        <dbReference type="SAM" id="MobiDB-lite"/>
    </source>
</evidence>
<evidence type="ECO:0000313" key="3">
    <source>
        <dbReference type="EMBL" id="ALV04886.1"/>
    </source>
</evidence>
<dbReference type="SMART" id="SM00637">
    <property type="entry name" value="CBD_II"/>
    <property type="match status" value="1"/>
</dbReference>
<dbReference type="KEGG" id="rdp:RD2015_383"/>
<dbReference type="Pfam" id="PF00553">
    <property type="entry name" value="CBM_2"/>
    <property type="match status" value="1"/>
</dbReference>